<reference evidence="3" key="2">
    <citation type="submission" date="2020-03" db="EMBL/GenBank/DDBJ databases">
        <title>Complete Genome Sequences of Extremely Thermoacidophilic, Metal-Mobilizing Type-Strain Members of the Archaeal Family Sulfolobaceae: Acidianus brierleyi DSM-1651T, Acidianus sulfidivorans DSM-18786T, Metallosphaera hakonensis DSM-7519T, and Metallosphaera prunae DSM-10039T.</title>
        <authorList>
            <person name="Counts J.A."/>
            <person name="Kelly R.M."/>
        </authorList>
    </citation>
    <scope>NUCLEOTIDE SEQUENCE [LARGE SCALE GENOMIC DNA]</scope>
    <source>
        <strain evidence="3">HO1-1</strain>
    </source>
</reference>
<protein>
    <recommendedName>
        <fullName evidence="4">Cobalt ABC transporter permease</fullName>
    </recommendedName>
</protein>
<dbReference type="STRING" id="1293036.GCA_001315825_00933"/>
<feature type="transmembrane region" description="Helical" evidence="1">
    <location>
        <begin position="40"/>
        <end position="58"/>
    </location>
</feature>
<feature type="transmembrane region" description="Helical" evidence="1">
    <location>
        <begin position="7"/>
        <end position="34"/>
    </location>
</feature>
<dbReference type="OrthoDB" id="34561at2157"/>
<reference evidence="2 3" key="1">
    <citation type="submission" date="2018-05" db="EMBL/GenBank/DDBJ databases">
        <title>Complete Genome Sequences of Extremely Thermoacidophilic, Metal-Mobilizing Type-Strain Members of the Archaeal Family Sulfolobaceae: Acidianus brierleyi DSM-1651T, Acidianus sulfidivorans DSM-18786T, Metallosphaera hakonensis DSM-7519T, and Metallosphaera prunae DSM-10039T.</title>
        <authorList>
            <person name="Counts J.A."/>
            <person name="Kelly R.M."/>
        </authorList>
    </citation>
    <scope>NUCLEOTIDE SEQUENCE [LARGE SCALE GENOMIC DNA]</scope>
    <source>
        <strain evidence="2 3">HO1-1</strain>
    </source>
</reference>
<name>A0A2U9ITE0_9CREN</name>
<reference evidence="3" key="3">
    <citation type="submission" date="2020-03" db="EMBL/GenBank/DDBJ databases">
        <title>Sequencing and Assembly of Multiple Reported Metal-Biooxidizing Members of the Extremely Thermoacidophilic Archaeal Family Sulfolobaceae.</title>
        <authorList>
            <person name="Counts J.A."/>
            <person name="Kelly R.M."/>
        </authorList>
    </citation>
    <scope>NUCLEOTIDE SEQUENCE [LARGE SCALE GENOMIC DNA]</scope>
    <source>
        <strain evidence="3">HO1-1</strain>
    </source>
</reference>
<dbReference type="Proteomes" id="UP000247586">
    <property type="component" value="Chromosome"/>
</dbReference>
<keyword evidence="1" id="KW-0812">Transmembrane</keyword>
<proteinExistence type="predicted"/>
<evidence type="ECO:0008006" key="4">
    <source>
        <dbReference type="Google" id="ProtNLM"/>
    </source>
</evidence>
<evidence type="ECO:0000313" key="2">
    <source>
        <dbReference type="EMBL" id="AWR99321.1"/>
    </source>
</evidence>
<dbReference type="GeneID" id="36834861"/>
<dbReference type="RefSeq" id="WP_110369119.1">
    <property type="nucleotide sequence ID" value="NZ_CP029287.2"/>
</dbReference>
<keyword evidence="3" id="KW-1185">Reference proteome</keyword>
<dbReference type="KEGG" id="mhk:DFR87_05925"/>
<evidence type="ECO:0000256" key="1">
    <source>
        <dbReference type="SAM" id="Phobius"/>
    </source>
</evidence>
<accession>A0A2U9ITE0</accession>
<dbReference type="EMBL" id="CP029287">
    <property type="protein sequence ID" value="AWR99321.1"/>
    <property type="molecule type" value="Genomic_DNA"/>
</dbReference>
<feature type="transmembrane region" description="Helical" evidence="1">
    <location>
        <begin position="100"/>
        <end position="120"/>
    </location>
</feature>
<feature type="transmembrane region" description="Helical" evidence="1">
    <location>
        <begin position="63"/>
        <end position="80"/>
    </location>
</feature>
<keyword evidence="1" id="KW-1133">Transmembrane helix</keyword>
<feature type="transmembrane region" description="Helical" evidence="1">
    <location>
        <begin position="173"/>
        <end position="193"/>
    </location>
</feature>
<keyword evidence="1" id="KW-0472">Membrane</keyword>
<sequence length="195" mass="22797">MKWKIWYALFFAFTVAISAYFSPLWGLLISLILLYRKYTLVFAELLSLFVSYSVVFYFHHLPIFTYVLRAFLFIDLFLILSEYLDKVSVIGLTGERGVPLVVTLSYIPVFYEVATNVFFYRRARKMRFSIEEISRPILVEMVKIADDLYKSYTLKLYGNFTRKTEFRPSKQDIVPMILGVSALCLSLLIPISLVK</sequence>
<organism evidence="2 3">
    <name type="scientific">Metallosphaera hakonensis JCM 8857 = DSM 7519</name>
    <dbReference type="NCBI Taxonomy" id="1293036"/>
    <lineage>
        <taxon>Archaea</taxon>
        <taxon>Thermoproteota</taxon>
        <taxon>Thermoprotei</taxon>
        <taxon>Sulfolobales</taxon>
        <taxon>Sulfolobaceae</taxon>
        <taxon>Metallosphaera</taxon>
    </lineage>
</organism>
<gene>
    <name evidence="2" type="ORF">DFR87_05925</name>
</gene>
<dbReference type="AlphaFoldDB" id="A0A2U9ITE0"/>
<evidence type="ECO:0000313" key="3">
    <source>
        <dbReference type="Proteomes" id="UP000247586"/>
    </source>
</evidence>